<dbReference type="AlphaFoldDB" id="A0AAV6UXZ4"/>
<evidence type="ECO:0000313" key="2">
    <source>
        <dbReference type="Proteomes" id="UP000827092"/>
    </source>
</evidence>
<protein>
    <submittedName>
        <fullName evidence="1">Uncharacterized protein</fullName>
    </submittedName>
</protein>
<reference evidence="1 2" key="1">
    <citation type="journal article" date="2022" name="Nat. Ecol. Evol.">
        <title>A masculinizing supergene underlies an exaggerated male reproductive morph in a spider.</title>
        <authorList>
            <person name="Hendrickx F."/>
            <person name="De Corte Z."/>
            <person name="Sonet G."/>
            <person name="Van Belleghem S.M."/>
            <person name="Kostlbacher S."/>
            <person name="Vangestel C."/>
        </authorList>
    </citation>
    <scope>NUCLEOTIDE SEQUENCE [LARGE SCALE GENOMIC DNA]</scope>
    <source>
        <strain evidence="1">W744_W776</strain>
    </source>
</reference>
<sequence length="103" mass="11698">MPNKSLLIGDLHGGLFIHYWKQILETVVSGEKANFSGVGERNIVLWIRIRSPRGPPMLFFSTWTAILLVQPTGRHRQTAFVFVDCLCFDWVIYGVVVSSSFLD</sequence>
<accession>A0AAV6UXZ4</accession>
<proteinExistence type="predicted"/>
<gene>
    <name evidence="1" type="ORF">JTE90_003959</name>
</gene>
<name>A0AAV6UXZ4_9ARAC</name>
<keyword evidence="2" id="KW-1185">Reference proteome</keyword>
<organism evidence="1 2">
    <name type="scientific">Oedothorax gibbosus</name>
    <dbReference type="NCBI Taxonomy" id="931172"/>
    <lineage>
        <taxon>Eukaryota</taxon>
        <taxon>Metazoa</taxon>
        <taxon>Ecdysozoa</taxon>
        <taxon>Arthropoda</taxon>
        <taxon>Chelicerata</taxon>
        <taxon>Arachnida</taxon>
        <taxon>Araneae</taxon>
        <taxon>Araneomorphae</taxon>
        <taxon>Entelegynae</taxon>
        <taxon>Araneoidea</taxon>
        <taxon>Linyphiidae</taxon>
        <taxon>Erigoninae</taxon>
        <taxon>Oedothorax</taxon>
    </lineage>
</organism>
<dbReference type="Proteomes" id="UP000827092">
    <property type="component" value="Unassembled WGS sequence"/>
</dbReference>
<dbReference type="EMBL" id="JAFNEN010000233">
    <property type="protein sequence ID" value="KAG8188703.1"/>
    <property type="molecule type" value="Genomic_DNA"/>
</dbReference>
<comment type="caution">
    <text evidence="1">The sequence shown here is derived from an EMBL/GenBank/DDBJ whole genome shotgun (WGS) entry which is preliminary data.</text>
</comment>
<evidence type="ECO:0000313" key="1">
    <source>
        <dbReference type="EMBL" id="KAG8188703.1"/>
    </source>
</evidence>